<dbReference type="InterPro" id="IPR014284">
    <property type="entry name" value="RNA_pol_sigma-70_dom"/>
</dbReference>
<dbReference type="GO" id="GO:0006352">
    <property type="term" value="P:DNA-templated transcription initiation"/>
    <property type="evidence" value="ECO:0007669"/>
    <property type="project" value="InterPro"/>
</dbReference>
<keyword evidence="4" id="KW-0804">Transcription</keyword>
<dbReference type="InterPro" id="IPR013325">
    <property type="entry name" value="RNA_pol_sigma_r2"/>
</dbReference>
<dbReference type="Proteomes" id="UP000077037">
    <property type="component" value="Unassembled WGS sequence"/>
</dbReference>
<dbReference type="PANTHER" id="PTHR43133">
    <property type="entry name" value="RNA POLYMERASE ECF-TYPE SIGMA FACTO"/>
    <property type="match status" value="1"/>
</dbReference>
<sequence length="168" mass="19085">MPPSRPPRQGWLAYYGGFLEACVRRIGNRADAEDIAHDAVEQLLRADASGALQARQYLFQAAQHRTIDAWRRQERLPHVAWDCLPEDTHPIAAPADATLATGQLAEALAHALQELPPKCREAFVLNRIEGWSQREIAQRMGLSTNMVERHVMRAMQHVRQRLDGYDTR</sequence>
<dbReference type="PANTHER" id="PTHR43133:SF63">
    <property type="entry name" value="RNA POLYMERASE SIGMA FACTOR FECI-RELATED"/>
    <property type="match status" value="1"/>
</dbReference>
<dbReference type="Pfam" id="PF08281">
    <property type="entry name" value="Sigma70_r4_2"/>
    <property type="match status" value="1"/>
</dbReference>
<dbReference type="SUPFAM" id="SSF88659">
    <property type="entry name" value="Sigma3 and sigma4 domains of RNA polymerase sigma factors"/>
    <property type="match status" value="1"/>
</dbReference>
<reference evidence="6 7" key="1">
    <citation type="submission" date="2016-03" db="EMBL/GenBank/DDBJ databases">
        <authorList>
            <consortium name="Pathogen Informatics"/>
        </authorList>
    </citation>
    <scope>NUCLEOTIDE SEQUENCE [LARGE SCALE GENOMIC DNA]</scope>
    <source>
        <strain evidence="6 7">NCTC13364</strain>
    </source>
</reference>
<accession>A0A157NWM6</accession>
<dbReference type="GO" id="GO:0016987">
    <property type="term" value="F:sigma factor activity"/>
    <property type="evidence" value="ECO:0007669"/>
    <property type="project" value="UniProtKB-KW"/>
</dbReference>
<feature type="domain" description="RNA polymerase sigma factor 70 region 4 type 2" evidence="5">
    <location>
        <begin position="106"/>
        <end position="157"/>
    </location>
</feature>
<dbReference type="Gene3D" id="1.10.1740.10">
    <property type="match status" value="1"/>
</dbReference>
<dbReference type="InterPro" id="IPR013249">
    <property type="entry name" value="RNA_pol_sigma70_r4_t2"/>
</dbReference>
<comment type="similarity">
    <text evidence="1">Belongs to the sigma-70 factor family. ECF subfamily.</text>
</comment>
<dbReference type="GO" id="GO:0003677">
    <property type="term" value="F:DNA binding"/>
    <property type="evidence" value="ECO:0007669"/>
    <property type="project" value="InterPro"/>
</dbReference>
<evidence type="ECO:0000256" key="1">
    <source>
        <dbReference type="ARBA" id="ARBA00010641"/>
    </source>
</evidence>
<dbReference type="SUPFAM" id="SSF88946">
    <property type="entry name" value="Sigma2 domain of RNA polymerase sigma factors"/>
    <property type="match status" value="1"/>
</dbReference>
<name>A0A157NWM6_9BORD</name>
<evidence type="ECO:0000256" key="4">
    <source>
        <dbReference type="ARBA" id="ARBA00023163"/>
    </source>
</evidence>
<keyword evidence="3" id="KW-0731">Sigma factor</keyword>
<dbReference type="CDD" id="cd06171">
    <property type="entry name" value="Sigma70_r4"/>
    <property type="match status" value="1"/>
</dbReference>
<organism evidence="6 7">
    <name type="scientific">Bordetella ansorpii</name>
    <dbReference type="NCBI Taxonomy" id="288768"/>
    <lineage>
        <taxon>Bacteria</taxon>
        <taxon>Pseudomonadati</taxon>
        <taxon>Pseudomonadota</taxon>
        <taxon>Betaproteobacteria</taxon>
        <taxon>Burkholderiales</taxon>
        <taxon>Alcaligenaceae</taxon>
        <taxon>Bordetella</taxon>
    </lineage>
</organism>
<gene>
    <name evidence="6" type="primary">fecI_6</name>
    <name evidence="6" type="ORF">SAMEA1982600_02017</name>
</gene>
<evidence type="ECO:0000256" key="3">
    <source>
        <dbReference type="ARBA" id="ARBA00023082"/>
    </source>
</evidence>
<evidence type="ECO:0000256" key="2">
    <source>
        <dbReference type="ARBA" id="ARBA00023015"/>
    </source>
</evidence>
<evidence type="ECO:0000259" key="5">
    <source>
        <dbReference type="Pfam" id="PF08281"/>
    </source>
</evidence>
<dbReference type="InterPro" id="IPR036388">
    <property type="entry name" value="WH-like_DNA-bd_sf"/>
</dbReference>
<dbReference type="RefSeq" id="WP_066411080.1">
    <property type="nucleotide sequence ID" value="NZ_FKBS01000014.1"/>
</dbReference>
<dbReference type="InterPro" id="IPR013324">
    <property type="entry name" value="RNA_pol_sigma_r3/r4-like"/>
</dbReference>
<dbReference type="Gene3D" id="1.10.10.10">
    <property type="entry name" value="Winged helix-like DNA-binding domain superfamily/Winged helix DNA-binding domain"/>
    <property type="match status" value="1"/>
</dbReference>
<dbReference type="OrthoDB" id="192021at2"/>
<evidence type="ECO:0000313" key="7">
    <source>
        <dbReference type="Proteomes" id="UP000077037"/>
    </source>
</evidence>
<dbReference type="NCBIfam" id="TIGR02937">
    <property type="entry name" value="sigma70-ECF"/>
    <property type="match status" value="1"/>
</dbReference>
<keyword evidence="2" id="KW-0805">Transcription regulation</keyword>
<protein>
    <submittedName>
        <fullName evidence="6">ECF family sigma factor</fullName>
    </submittedName>
</protein>
<dbReference type="InterPro" id="IPR039425">
    <property type="entry name" value="RNA_pol_sigma-70-like"/>
</dbReference>
<dbReference type="AlphaFoldDB" id="A0A157NWM6"/>
<evidence type="ECO:0000313" key="6">
    <source>
        <dbReference type="EMBL" id="SAI25685.1"/>
    </source>
</evidence>
<dbReference type="EMBL" id="FKBS01000014">
    <property type="protein sequence ID" value="SAI25685.1"/>
    <property type="molecule type" value="Genomic_DNA"/>
</dbReference>
<proteinExistence type="inferred from homology"/>